<sequence>MKNSGAALGVPDYGLGVLWQLDPADACVAEPVAGIATYAGCNAELFAAPDVISLDWCCSFAGCGMQLSDVHDCAAAAETSAGVGVGELLQLPNALLLLVN</sequence>
<gene>
    <name evidence="1" type="ORF">Nepgr_004054</name>
</gene>
<proteinExistence type="predicted"/>
<protein>
    <submittedName>
        <fullName evidence="1">Uncharacterized protein</fullName>
    </submittedName>
</protein>
<comment type="caution">
    <text evidence="1">The sequence shown here is derived from an EMBL/GenBank/DDBJ whole genome shotgun (WGS) entry which is preliminary data.</text>
</comment>
<reference evidence="1" key="1">
    <citation type="submission" date="2023-05" db="EMBL/GenBank/DDBJ databases">
        <title>Nepenthes gracilis genome sequencing.</title>
        <authorList>
            <person name="Fukushima K."/>
        </authorList>
    </citation>
    <scope>NUCLEOTIDE SEQUENCE</scope>
    <source>
        <strain evidence="1">SING2019-196</strain>
    </source>
</reference>
<evidence type="ECO:0000313" key="1">
    <source>
        <dbReference type="EMBL" id="GMH02215.1"/>
    </source>
</evidence>
<dbReference type="Proteomes" id="UP001279734">
    <property type="component" value="Unassembled WGS sequence"/>
</dbReference>
<accession>A0AAD3S0M0</accession>
<evidence type="ECO:0000313" key="2">
    <source>
        <dbReference type="Proteomes" id="UP001279734"/>
    </source>
</evidence>
<name>A0AAD3S0M0_NEPGR</name>
<dbReference type="AlphaFoldDB" id="A0AAD3S0M0"/>
<dbReference type="EMBL" id="BSYO01000003">
    <property type="protein sequence ID" value="GMH02215.1"/>
    <property type="molecule type" value="Genomic_DNA"/>
</dbReference>
<organism evidence="1 2">
    <name type="scientific">Nepenthes gracilis</name>
    <name type="common">Slender pitcher plant</name>
    <dbReference type="NCBI Taxonomy" id="150966"/>
    <lineage>
        <taxon>Eukaryota</taxon>
        <taxon>Viridiplantae</taxon>
        <taxon>Streptophyta</taxon>
        <taxon>Embryophyta</taxon>
        <taxon>Tracheophyta</taxon>
        <taxon>Spermatophyta</taxon>
        <taxon>Magnoliopsida</taxon>
        <taxon>eudicotyledons</taxon>
        <taxon>Gunneridae</taxon>
        <taxon>Pentapetalae</taxon>
        <taxon>Caryophyllales</taxon>
        <taxon>Nepenthaceae</taxon>
        <taxon>Nepenthes</taxon>
    </lineage>
</organism>
<keyword evidence="2" id="KW-1185">Reference proteome</keyword>